<dbReference type="SUPFAM" id="SSF53790">
    <property type="entry name" value="Tetrapyrrole methylase"/>
    <property type="match status" value="1"/>
</dbReference>
<comment type="similarity">
    <text evidence="2 7">Belongs to the precorrin methyltransferase family.</text>
</comment>
<dbReference type="PANTHER" id="PTHR43467:SF2">
    <property type="entry name" value="COBALT-PRECORRIN-2 C(20)-METHYLTRANSFERASE"/>
    <property type="match status" value="1"/>
</dbReference>
<dbReference type="GO" id="GO:0030788">
    <property type="term" value="F:precorrin-2 C20-methyltransferase activity"/>
    <property type="evidence" value="ECO:0007669"/>
    <property type="project" value="UniProtKB-EC"/>
</dbReference>
<dbReference type="PIRSF" id="PIRSF036427">
    <property type="entry name" value="Precrrn-2_mtase"/>
    <property type="match status" value="1"/>
</dbReference>
<dbReference type="GO" id="GO:0032259">
    <property type="term" value="P:methylation"/>
    <property type="evidence" value="ECO:0007669"/>
    <property type="project" value="UniProtKB-KW"/>
</dbReference>
<reference evidence="9 10" key="1">
    <citation type="submission" date="2021-03" db="EMBL/GenBank/DDBJ databases">
        <title>Caproiciproducens sp. nov. isolated from feces of cow.</title>
        <authorList>
            <person name="Choi J.-Y."/>
        </authorList>
    </citation>
    <scope>NUCLEOTIDE SEQUENCE [LARGE SCALE GENOMIC DNA]</scope>
    <source>
        <strain evidence="9 10">AGMB10547</strain>
    </source>
</reference>
<keyword evidence="6" id="KW-0949">S-adenosyl-L-methionine</keyword>
<accession>A0ABS7DJ27</accession>
<dbReference type="NCBIfam" id="TIGR01467">
    <property type="entry name" value="cobI_cbiL"/>
    <property type="match status" value="1"/>
</dbReference>
<keyword evidence="4 9" id="KW-0489">Methyltransferase</keyword>
<gene>
    <name evidence="9" type="primary">cobI</name>
    <name evidence="9" type="ORF">J5W02_00585</name>
</gene>
<evidence type="ECO:0000313" key="10">
    <source>
        <dbReference type="Proteomes" id="UP000719942"/>
    </source>
</evidence>
<keyword evidence="10" id="KW-1185">Reference proteome</keyword>
<dbReference type="InterPro" id="IPR006364">
    <property type="entry name" value="CobI/CbiL/CobIJ_dom"/>
</dbReference>
<dbReference type="RefSeq" id="WP_219938511.1">
    <property type="nucleotide sequence ID" value="NZ_JAGFNZ010000001.1"/>
</dbReference>
<dbReference type="InterPro" id="IPR035996">
    <property type="entry name" value="4pyrrol_Methylase_sf"/>
</dbReference>
<dbReference type="EC" id="2.1.1.130" evidence="9"/>
<dbReference type="InterPro" id="IPR000878">
    <property type="entry name" value="4pyrrol_Mease"/>
</dbReference>
<dbReference type="Gene3D" id="3.40.1010.10">
    <property type="entry name" value="Cobalt-precorrin-4 Transmethylase, Domain 1"/>
    <property type="match status" value="1"/>
</dbReference>
<dbReference type="InterPro" id="IPR012382">
    <property type="entry name" value="CobI/CbiL"/>
</dbReference>
<comment type="caution">
    <text evidence="9">The sequence shown here is derived from an EMBL/GenBank/DDBJ whole genome shotgun (WGS) entry which is preliminary data.</text>
</comment>
<dbReference type="InterPro" id="IPR014776">
    <property type="entry name" value="4pyrrole_Mease_sub2"/>
</dbReference>
<dbReference type="Gene3D" id="3.30.950.10">
    <property type="entry name" value="Methyltransferase, Cobalt-precorrin-4 Transmethylase, Domain 2"/>
    <property type="match status" value="1"/>
</dbReference>
<dbReference type="InterPro" id="IPR014777">
    <property type="entry name" value="4pyrrole_Mease_sub1"/>
</dbReference>
<evidence type="ECO:0000256" key="3">
    <source>
        <dbReference type="ARBA" id="ARBA00022573"/>
    </source>
</evidence>
<evidence type="ECO:0000256" key="7">
    <source>
        <dbReference type="PIRNR" id="PIRNR036427"/>
    </source>
</evidence>
<dbReference type="PANTHER" id="PTHR43467">
    <property type="entry name" value="COBALT-PRECORRIN-2 C(20)-METHYLTRANSFERASE"/>
    <property type="match status" value="1"/>
</dbReference>
<evidence type="ECO:0000256" key="2">
    <source>
        <dbReference type="ARBA" id="ARBA00005879"/>
    </source>
</evidence>
<dbReference type="Proteomes" id="UP000719942">
    <property type="component" value="Unassembled WGS sequence"/>
</dbReference>
<evidence type="ECO:0000256" key="4">
    <source>
        <dbReference type="ARBA" id="ARBA00022603"/>
    </source>
</evidence>
<evidence type="ECO:0000256" key="6">
    <source>
        <dbReference type="ARBA" id="ARBA00022691"/>
    </source>
</evidence>
<name>A0ABS7DJ27_9FIRM</name>
<evidence type="ECO:0000259" key="8">
    <source>
        <dbReference type="Pfam" id="PF00590"/>
    </source>
</evidence>
<dbReference type="CDD" id="cd11645">
    <property type="entry name" value="Precorrin_2_C20_MT"/>
    <property type="match status" value="1"/>
</dbReference>
<keyword evidence="5 9" id="KW-0808">Transferase</keyword>
<evidence type="ECO:0000256" key="5">
    <source>
        <dbReference type="ARBA" id="ARBA00022679"/>
    </source>
</evidence>
<keyword evidence="3" id="KW-0169">Cobalamin biosynthesis</keyword>
<feature type="domain" description="Tetrapyrrole methylase" evidence="8">
    <location>
        <begin position="5"/>
        <end position="212"/>
    </location>
</feature>
<evidence type="ECO:0000313" key="9">
    <source>
        <dbReference type="EMBL" id="MBW7571297.1"/>
    </source>
</evidence>
<comment type="pathway">
    <text evidence="1">Cofactor biosynthesis; adenosylcobalamin biosynthesis.</text>
</comment>
<dbReference type="EMBL" id="JAGFNZ010000001">
    <property type="protein sequence ID" value="MBW7571297.1"/>
    <property type="molecule type" value="Genomic_DNA"/>
</dbReference>
<organism evidence="9 10">
    <name type="scientific">Caproiciproducens faecalis</name>
    <dbReference type="NCBI Taxonomy" id="2820301"/>
    <lineage>
        <taxon>Bacteria</taxon>
        <taxon>Bacillati</taxon>
        <taxon>Bacillota</taxon>
        <taxon>Clostridia</taxon>
        <taxon>Eubacteriales</taxon>
        <taxon>Acutalibacteraceae</taxon>
        <taxon>Caproiciproducens</taxon>
    </lineage>
</organism>
<dbReference type="Pfam" id="PF00590">
    <property type="entry name" value="TP_methylase"/>
    <property type="match status" value="1"/>
</dbReference>
<proteinExistence type="inferred from homology"/>
<sequence length="248" mass="27549">MGKILYGIGVGPGDPELLTVKALRRIGESNVIILPGKTREECYAYQIVKQAYPEIEKKEILCLPFPMIKDHALLKKAHDEIFYKINGLLQADKTVAFLTIGDPCVYSTYSYVHRRVLESGGRAVIISGVPSFCAAAAALGISLGDNREEIHIIPASYDISHTLELKGTKVYMKSGKKLDELKALLMESKEADRLEIYSVSNCGLENETVSTGLENLDTQSGYLTIVIVKEKMKKECPENYDLLVKMMK</sequence>
<evidence type="ECO:0000256" key="1">
    <source>
        <dbReference type="ARBA" id="ARBA00004953"/>
    </source>
</evidence>
<protein>
    <submittedName>
        <fullName evidence="9">Precorrin-2 C(20)-methyltransferase</fullName>
        <ecNumber evidence="9">2.1.1.130</ecNumber>
    </submittedName>
</protein>